<dbReference type="InterPro" id="IPR032710">
    <property type="entry name" value="NTF2-like_dom_sf"/>
</dbReference>
<dbReference type="EMBL" id="SHNO01000001">
    <property type="protein sequence ID" value="MCX2977998.1"/>
    <property type="molecule type" value="Genomic_DNA"/>
</dbReference>
<evidence type="ECO:0000313" key="3">
    <source>
        <dbReference type="Proteomes" id="UP001143304"/>
    </source>
</evidence>
<reference evidence="2" key="1">
    <citation type="submission" date="2019-02" db="EMBL/GenBank/DDBJ databases">
        <authorList>
            <person name="Li S.-H."/>
        </authorList>
    </citation>
    <scope>NUCLEOTIDE SEQUENCE</scope>
    <source>
        <strain evidence="2">IMCC11814</strain>
    </source>
</reference>
<proteinExistence type="predicted"/>
<evidence type="ECO:0000259" key="1">
    <source>
        <dbReference type="Pfam" id="PF13577"/>
    </source>
</evidence>
<dbReference type="Pfam" id="PF13577">
    <property type="entry name" value="SnoaL_4"/>
    <property type="match status" value="1"/>
</dbReference>
<keyword evidence="3" id="KW-1185">Reference proteome</keyword>
<dbReference type="RefSeq" id="WP_279249700.1">
    <property type="nucleotide sequence ID" value="NZ_SHNO01000001.1"/>
</dbReference>
<dbReference type="Proteomes" id="UP001143304">
    <property type="component" value="Unassembled WGS sequence"/>
</dbReference>
<dbReference type="Gene3D" id="3.10.450.50">
    <property type="match status" value="1"/>
</dbReference>
<protein>
    <submittedName>
        <fullName evidence="2">Nuclear transport factor 2 family protein</fullName>
    </submittedName>
</protein>
<sequence>MTDIETLLAIEAIKQLKARYFRALDTNDWGLFSSTLTKNCIGAYSDGDLAFKNREEIVSFMRNNLSGKNMLTLHQGHTPEITLLDENNASGIWYLEDTVLALEANMRIYGAAIYTDDYCKEDNEWRINTTRYKRTFECAEPLPQGHTVRKHGFA</sequence>
<evidence type="ECO:0000313" key="2">
    <source>
        <dbReference type="EMBL" id="MCX2977998.1"/>
    </source>
</evidence>
<dbReference type="InterPro" id="IPR037401">
    <property type="entry name" value="SnoaL-like"/>
</dbReference>
<dbReference type="SUPFAM" id="SSF54427">
    <property type="entry name" value="NTF2-like"/>
    <property type="match status" value="1"/>
</dbReference>
<gene>
    <name evidence="2" type="ORF">EYC82_11585</name>
</gene>
<comment type="caution">
    <text evidence="2">The sequence shown here is derived from an EMBL/GenBank/DDBJ whole genome shotgun (WGS) entry which is preliminary data.</text>
</comment>
<organism evidence="2 3">
    <name type="scientific">Candidatus Marimicrobium litorale</name>
    <dbReference type="NCBI Taxonomy" id="2518991"/>
    <lineage>
        <taxon>Bacteria</taxon>
        <taxon>Pseudomonadati</taxon>
        <taxon>Pseudomonadota</taxon>
        <taxon>Gammaproteobacteria</taxon>
        <taxon>Cellvibrionales</taxon>
        <taxon>Halieaceae</taxon>
        <taxon>Marimicrobium</taxon>
    </lineage>
</organism>
<name>A0ABT3T6U1_9GAMM</name>
<accession>A0ABT3T6U1</accession>
<feature type="domain" description="SnoaL-like" evidence="1">
    <location>
        <begin position="6"/>
        <end position="130"/>
    </location>
</feature>